<dbReference type="PANTHER" id="PTHR47992">
    <property type="entry name" value="PROTEIN PHOSPHATASE"/>
    <property type="match status" value="1"/>
</dbReference>
<proteinExistence type="predicted"/>
<evidence type="ECO:0000313" key="5">
    <source>
        <dbReference type="Proteomes" id="UP000239649"/>
    </source>
</evidence>
<evidence type="ECO:0000256" key="1">
    <source>
        <dbReference type="SAM" id="MobiDB-lite"/>
    </source>
</evidence>
<dbReference type="InterPro" id="IPR001932">
    <property type="entry name" value="PPM-type_phosphatase-like_dom"/>
</dbReference>
<dbReference type="PROSITE" id="PS51746">
    <property type="entry name" value="PPM_2"/>
    <property type="match status" value="1"/>
</dbReference>
<dbReference type="Pfam" id="PF00481">
    <property type="entry name" value="PP2C"/>
    <property type="match status" value="1"/>
</dbReference>
<dbReference type="SMART" id="SM00331">
    <property type="entry name" value="PP2C_SIG"/>
    <property type="match status" value="1"/>
</dbReference>
<dbReference type="Proteomes" id="UP000239649">
    <property type="component" value="Unassembled WGS sequence"/>
</dbReference>
<evidence type="ECO:0000259" key="3">
    <source>
        <dbReference type="PROSITE" id="PS51746"/>
    </source>
</evidence>
<sequence>MVAPDAPPPLASHFHVSFCEAKGEDVSIVCKAVGGAAAALYAVADGHNGGQAAKHVAATLPGELARQLGAGPAAAEDDAVLRGLARAFVATNDSVTSTFYQGGCTLTAAVVSGDTLTLANVGDSRALLDTGAEVIELTAEHRIGASPLELARLEGAGGRLARLNEYGAGPSRGVYDGVGPVRLWPGGIMVGRAIGDRDVGELLLPLPHMRQLKLPPTGARLIIASDGLWDAMPAGRVARVLRAQATPKGAASQAVSSVAASLGGLLRDDVTVIVVDFLPPGCVDFRHVCTQFAGRLRSVLSNPQLSSLVMDAPAPPPVEEEEGEEEQQGVPPPLQPAPKRGMFACFSKPAVLDSGALGPEASARGGSARGGSARGATNWSARSSGGNPSASIGGSEKSVRSGVARDPSIRGWRRATSVQLLYEGDSAEWTAADFGRPASLALSDATCSRSSSSSVHRSPRSLLEGLSLGHSMASLSSEDEGHDLSHASRLASMLSHPQRHSLSRKLSGAGVSDEKKCHGGMAAASLLGSAQ</sequence>
<reference evidence="4 5" key="1">
    <citation type="journal article" date="2018" name="Plant J.">
        <title>Genome sequences of Chlorella sorokiniana UTEX 1602 and Micractinium conductrix SAG 241.80: implications to maltose excretion by a green alga.</title>
        <authorList>
            <person name="Arriola M.B."/>
            <person name="Velmurugan N."/>
            <person name="Zhang Y."/>
            <person name="Plunkett M.H."/>
            <person name="Hondzo H."/>
            <person name="Barney B.M."/>
        </authorList>
    </citation>
    <scope>NUCLEOTIDE SEQUENCE [LARGE SCALE GENOMIC DNA]</scope>
    <source>
        <strain evidence="4 5">SAG 241.80</strain>
    </source>
</reference>
<gene>
    <name evidence="4" type="ORF">C2E20_1218</name>
</gene>
<comment type="caution">
    <text evidence="4">The sequence shown here is derived from an EMBL/GenBank/DDBJ whole genome shotgun (WGS) entry which is preliminary data.</text>
</comment>
<dbReference type="PROSITE" id="PS50175">
    <property type="entry name" value="ASP_PROT_RETROV"/>
    <property type="match status" value="1"/>
</dbReference>
<dbReference type="GO" id="GO:0006508">
    <property type="term" value="P:proteolysis"/>
    <property type="evidence" value="ECO:0007669"/>
    <property type="project" value="InterPro"/>
</dbReference>
<dbReference type="SUPFAM" id="SSF81606">
    <property type="entry name" value="PP2C-like"/>
    <property type="match status" value="1"/>
</dbReference>
<dbReference type="Gene3D" id="3.60.40.10">
    <property type="entry name" value="PPM-type phosphatase domain"/>
    <property type="match status" value="1"/>
</dbReference>
<dbReference type="SMART" id="SM00332">
    <property type="entry name" value="PP2Cc"/>
    <property type="match status" value="1"/>
</dbReference>
<feature type="region of interest" description="Disordered" evidence="1">
    <location>
        <begin position="493"/>
        <end position="516"/>
    </location>
</feature>
<dbReference type="GO" id="GO:0004190">
    <property type="term" value="F:aspartic-type endopeptidase activity"/>
    <property type="evidence" value="ECO:0007669"/>
    <property type="project" value="InterPro"/>
</dbReference>
<dbReference type="InterPro" id="IPR001995">
    <property type="entry name" value="Peptidase_A2_cat"/>
</dbReference>
<organism evidence="4 5">
    <name type="scientific">Micractinium conductrix</name>
    <dbReference type="NCBI Taxonomy" id="554055"/>
    <lineage>
        <taxon>Eukaryota</taxon>
        <taxon>Viridiplantae</taxon>
        <taxon>Chlorophyta</taxon>
        <taxon>core chlorophytes</taxon>
        <taxon>Trebouxiophyceae</taxon>
        <taxon>Chlorellales</taxon>
        <taxon>Chlorellaceae</taxon>
        <taxon>Chlorella clade</taxon>
        <taxon>Micractinium</taxon>
    </lineage>
</organism>
<dbReference type="OrthoDB" id="10264738at2759"/>
<dbReference type="GO" id="GO:0004722">
    <property type="term" value="F:protein serine/threonine phosphatase activity"/>
    <property type="evidence" value="ECO:0007669"/>
    <property type="project" value="InterPro"/>
</dbReference>
<feature type="compositionally biased region" description="Polar residues" evidence="1">
    <location>
        <begin position="377"/>
        <end position="392"/>
    </location>
</feature>
<feature type="compositionally biased region" description="Acidic residues" evidence="1">
    <location>
        <begin position="318"/>
        <end position="327"/>
    </location>
</feature>
<evidence type="ECO:0000313" key="4">
    <source>
        <dbReference type="EMBL" id="PSC75841.1"/>
    </source>
</evidence>
<accession>A0A2P6VP17</accession>
<feature type="domain" description="PPM-type phosphatase" evidence="3">
    <location>
        <begin position="15"/>
        <end position="277"/>
    </location>
</feature>
<dbReference type="EMBL" id="LHPF02000002">
    <property type="protein sequence ID" value="PSC75841.1"/>
    <property type="molecule type" value="Genomic_DNA"/>
</dbReference>
<dbReference type="STRING" id="554055.A0A2P6VP17"/>
<feature type="region of interest" description="Disordered" evidence="1">
    <location>
        <begin position="307"/>
        <end position="339"/>
    </location>
</feature>
<feature type="domain" description="Peptidase A2" evidence="2">
    <location>
        <begin position="124"/>
        <end position="158"/>
    </location>
</feature>
<keyword evidence="5" id="KW-1185">Reference proteome</keyword>
<protein>
    <submittedName>
        <fullName evidence="4">Phosphatase 2C family</fullName>
    </submittedName>
</protein>
<dbReference type="InterPro" id="IPR036457">
    <property type="entry name" value="PPM-type-like_dom_sf"/>
</dbReference>
<feature type="region of interest" description="Disordered" evidence="1">
    <location>
        <begin position="357"/>
        <end position="406"/>
    </location>
</feature>
<evidence type="ECO:0000259" key="2">
    <source>
        <dbReference type="PROSITE" id="PS50175"/>
    </source>
</evidence>
<dbReference type="CDD" id="cd00143">
    <property type="entry name" value="PP2Cc"/>
    <property type="match status" value="1"/>
</dbReference>
<dbReference type="AlphaFoldDB" id="A0A2P6VP17"/>
<name>A0A2P6VP17_9CHLO</name>
<dbReference type="InterPro" id="IPR015655">
    <property type="entry name" value="PP2C"/>
</dbReference>